<keyword evidence="4" id="KW-1185">Reference proteome</keyword>
<feature type="region of interest" description="Disordered" evidence="1">
    <location>
        <begin position="166"/>
        <end position="185"/>
    </location>
</feature>
<dbReference type="GeneID" id="28992606"/>
<dbReference type="InParanoid" id="A0A163DN12"/>
<dbReference type="STRING" id="763407.A0A163DN12"/>
<evidence type="ECO:0000313" key="4">
    <source>
        <dbReference type="Proteomes" id="UP000077315"/>
    </source>
</evidence>
<dbReference type="AlphaFoldDB" id="A0A163DN12"/>
<accession>A0A163DN12</accession>
<dbReference type="VEuPathDB" id="FungiDB:PHYBLDRAFT_146653"/>
<proteinExistence type="predicted"/>
<gene>
    <name evidence="3" type="ORF">PHYBLDRAFT_146653</name>
</gene>
<dbReference type="Proteomes" id="UP000077315">
    <property type="component" value="Unassembled WGS sequence"/>
</dbReference>
<dbReference type="InterPro" id="IPR039251">
    <property type="entry name" value="OXLD1"/>
</dbReference>
<evidence type="ECO:0000259" key="2">
    <source>
        <dbReference type="Pfam" id="PF09791"/>
    </source>
</evidence>
<dbReference type="GO" id="GO:0005739">
    <property type="term" value="C:mitochondrion"/>
    <property type="evidence" value="ECO:0007669"/>
    <property type="project" value="TreeGrafter"/>
</dbReference>
<dbReference type="InterPro" id="IPR019180">
    <property type="entry name" value="Oxidoreductase-like_N"/>
</dbReference>
<dbReference type="RefSeq" id="XP_018290500.1">
    <property type="nucleotide sequence ID" value="XM_018431700.1"/>
</dbReference>
<name>A0A163DN12_PHYB8</name>
<organism evidence="3 4">
    <name type="scientific">Phycomyces blakesleeanus (strain ATCC 8743b / DSM 1359 / FGSC 10004 / NBRC 33097 / NRRL 1555)</name>
    <dbReference type="NCBI Taxonomy" id="763407"/>
    <lineage>
        <taxon>Eukaryota</taxon>
        <taxon>Fungi</taxon>
        <taxon>Fungi incertae sedis</taxon>
        <taxon>Mucoromycota</taxon>
        <taxon>Mucoromycotina</taxon>
        <taxon>Mucoromycetes</taxon>
        <taxon>Mucorales</taxon>
        <taxon>Phycomycetaceae</taxon>
        <taxon>Phycomyces</taxon>
    </lineage>
</organism>
<sequence length="206" mass="23225">MQTIASYRRSWATLVQPSFTNSLFRRRHYHQRVPNYDGWWTHIMNQPGAQERLAPIAEQQVSRISPPESVAAVTGQQEAITSFSAAAAGGDATQSTVSATQERKPPKEVVLLKGEPIPLPDKPEAPENCCMSGCAHCVWDMYQEDMEDFQAKREAIRQRFEEAGEPLPAMLGRSNKSAAREVEEAMDPTMRAFLEMERKMNKNKKS</sequence>
<dbReference type="PANTHER" id="PTHR21193:SF3">
    <property type="entry name" value="OXIDOREDUCTASE-LIKE DOMAIN-CONTAINING PROTEIN 1"/>
    <property type="match status" value="1"/>
</dbReference>
<dbReference type="EMBL" id="KV440983">
    <property type="protein sequence ID" value="OAD72460.1"/>
    <property type="molecule type" value="Genomic_DNA"/>
</dbReference>
<reference evidence="4" key="1">
    <citation type="submission" date="2015-06" db="EMBL/GenBank/DDBJ databases">
        <title>Expansion of signal transduction pathways in fungi by whole-genome duplication.</title>
        <authorList>
            <consortium name="DOE Joint Genome Institute"/>
            <person name="Corrochano L.M."/>
            <person name="Kuo A."/>
            <person name="Marcet-Houben M."/>
            <person name="Polaino S."/>
            <person name="Salamov A."/>
            <person name="Villalobos J.M."/>
            <person name="Alvarez M.I."/>
            <person name="Avalos J."/>
            <person name="Benito E.P."/>
            <person name="Benoit I."/>
            <person name="Burger G."/>
            <person name="Camino L.P."/>
            <person name="Canovas D."/>
            <person name="Cerda-Olmedo E."/>
            <person name="Cheng J.-F."/>
            <person name="Dominguez A."/>
            <person name="Elias M."/>
            <person name="Eslava A.P."/>
            <person name="Glaser F."/>
            <person name="Grimwood J."/>
            <person name="Gutierrez G."/>
            <person name="Heitman J."/>
            <person name="Henrissat B."/>
            <person name="Iturriaga E.A."/>
            <person name="Lang B.F."/>
            <person name="Lavin J.L."/>
            <person name="Lee S."/>
            <person name="Li W."/>
            <person name="Lindquist E."/>
            <person name="Lopez-Garcia S."/>
            <person name="Luque E.M."/>
            <person name="Marcos A.T."/>
            <person name="Martin J."/>
            <person name="McCluskey K."/>
            <person name="Medina H.R."/>
            <person name="Miralles-Duran A."/>
            <person name="Miyazaki A."/>
            <person name="Munoz-Torres E."/>
            <person name="Oguiza J.A."/>
            <person name="Ohm R."/>
            <person name="Olmedo M."/>
            <person name="Orejas M."/>
            <person name="Ortiz-Castellanos L."/>
            <person name="Pisabarro A.G."/>
            <person name="Rodriguez-Romero J."/>
            <person name="Ruiz-Herrera J."/>
            <person name="Ruiz-Vazquez R."/>
            <person name="Sanz C."/>
            <person name="Schackwitz W."/>
            <person name="Schmutz J."/>
            <person name="Shahriari M."/>
            <person name="Shelest E."/>
            <person name="Silva-Franco F."/>
            <person name="Soanes D."/>
            <person name="Syed K."/>
            <person name="Tagua V.G."/>
            <person name="Talbot N.J."/>
            <person name="Thon M."/>
            <person name="De vries R.P."/>
            <person name="Wiebenga A."/>
            <person name="Yadav J.S."/>
            <person name="Braun E.L."/>
            <person name="Baker S."/>
            <person name="Garre V."/>
            <person name="Horwitz B."/>
            <person name="Torres-Martinez S."/>
            <person name="Idnurm A."/>
            <person name="Herrera-Estrella A."/>
            <person name="Gabaldon T."/>
            <person name="Grigoriev I.V."/>
        </authorList>
    </citation>
    <scope>NUCLEOTIDE SEQUENCE [LARGE SCALE GENOMIC DNA]</scope>
    <source>
        <strain evidence="4">NRRL 1555(-)</strain>
    </source>
</reference>
<evidence type="ECO:0000313" key="3">
    <source>
        <dbReference type="EMBL" id="OAD72460.1"/>
    </source>
</evidence>
<protein>
    <recommendedName>
        <fullName evidence="2">Oxidoreductase-like domain-containing protein</fullName>
    </recommendedName>
</protein>
<feature type="domain" description="Oxidoreductase-like" evidence="2">
    <location>
        <begin position="117"/>
        <end position="157"/>
    </location>
</feature>
<dbReference type="PANTHER" id="PTHR21193">
    <property type="entry name" value="OXIDOREDUCTASE-LIKE DOMAIN-CONTAINING PROTEIN 1"/>
    <property type="match status" value="1"/>
</dbReference>
<dbReference type="Pfam" id="PF09791">
    <property type="entry name" value="Oxidored-like"/>
    <property type="match status" value="1"/>
</dbReference>
<evidence type="ECO:0000256" key="1">
    <source>
        <dbReference type="SAM" id="MobiDB-lite"/>
    </source>
</evidence>
<dbReference type="OrthoDB" id="10064411at2759"/>